<dbReference type="AlphaFoldDB" id="A0A7S1D2I3"/>
<name>A0A7S1D2I3_CYCTE</name>
<sequence length="194" mass="21525">MFAAADDVQGLEYAADQDIFSSRGFWWLKQGAQDEDAMIQVRPDGAVSLTMFRDAFGVMEIGPYDDGADKTYLIDYEKCVVMTSLTALVLKDCGMDESRIVLPFLIGHGRFASLFVTRLYNSRPVVQAVTDKTSILSAADRATLFVPFAILLANVRARITPDVKDAFTRQYPEPVVDLPNPFARSIKKKTKSVA</sequence>
<accession>A0A7S1D2I3</accession>
<protein>
    <submittedName>
        <fullName evidence="1">Uncharacterized protein</fullName>
    </submittedName>
</protein>
<proteinExistence type="predicted"/>
<dbReference type="EMBL" id="HBFW01011017">
    <property type="protein sequence ID" value="CAD8936056.1"/>
    <property type="molecule type" value="Transcribed_RNA"/>
</dbReference>
<gene>
    <name evidence="1" type="ORF">CTEN0397_LOCUS7090</name>
</gene>
<reference evidence="1" key="1">
    <citation type="submission" date="2021-01" db="EMBL/GenBank/DDBJ databases">
        <authorList>
            <person name="Corre E."/>
            <person name="Pelletier E."/>
            <person name="Niang G."/>
            <person name="Scheremetjew M."/>
            <person name="Finn R."/>
            <person name="Kale V."/>
            <person name="Holt S."/>
            <person name="Cochrane G."/>
            <person name="Meng A."/>
            <person name="Brown T."/>
            <person name="Cohen L."/>
        </authorList>
    </citation>
    <scope>NUCLEOTIDE SEQUENCE</scope>
    <source>
        <strain evidence="1">ECT3854</strain>
    </source>
</reference>
<evidence type="ECO:0000313" key="1">
    <source>
        <dbReference type="EMBL" id="CAD8936056.1"/>
    </source>
</evidence>
<organism evidence="1">
    <name type="scientific">Cyclophora tenuis</name>
    <name type="common">Marine diatom</name>
    <dbReference type="NCBI Taxonomy" id="216820"/>
    <lineage>
        <taxon>Eukaryota</taxon>
        <taxon>Sar</taxon>
        <taxon>Stramenopiles</taxon>
        <taxon>Ochrophyta</taxon>
        <taxon>Bacillariophyta</taxon>
        <taxon>Fragilariophyceae</taxon>
        <taxon>Fragilariophycidae</taxon>
        <taxon>Cyclophorales</taxon>
        <taxon>Cyclophoraceae</taxon>
        <taxon>Cyclophora</taxon>
    </lineage>
</organism>